<dbReference type="AlphaFoldDB" id="B6W9Y6"/>
<dbReference type="RefSeq" id="WP_004814609.1">
    <property type="nucleotide sequence ID" value="NZ_ABXA01000036.1"/>
</dbReference>
<protein>
    <submittedName>
        <fullName evidence="1">Putative phage head-tail adaptor</fullName>
    </submittedName>
</protein>
<organism evidence="1 2">
    <name type="scientific">Anaerococcus hydrogenalis DSM 7454</name>
    <dbReference type="NCBI Taxonomy" id="561177"/>
    <lineage>
        <taxon>Bacteria</taxon>
        <taxon>Bacillati</taxon>
        <taxon>Bacillota</taxon>
        <taxon>Tissierellia</taxon>
        <taxon>Tissierellales</taxon>
        <taxon>Peptoniphilaceae</taxon>
        <taxon>Anaerococcus</taxon>
    </lineage>
</organism>
<reference evidence="1 2" key="1">
    <citation type="submission" date="2008-09" db="EMBL/GenBank/DDBJ databases">
        <authorList>
            <person name="Fulton L."/>
            <person name="Clifton S."/>
            <person name="Fulton B."/>
            <person name="Xu J."/>
            <person name="Minx P."/>
            <person name="Pepin K.H."/>
            <person name="Johnson M."/>
            <person name="Thiruvilangam P."/>
            <person name="Bhonagiri V."/>
            <person name="Nash W.E."/>
            <person name="Mardis E.R."/>
            <person name="Wilson R.K."/>
        </authorList>
    </citation>
    <scope>NUCLEOTIDE SEQUENCE [LARGE SCALE GENOMIC DNA]</scope>
    <source>
        <strain evidence="1 2">DSM 7454</strain>
    </source>
</reference>
<proteinExistence type="predicted"/>
<dbReference type="STRING" id="561177.ANHYDRO_01412"/>
<comment type="caution">
    <text evidence="1">The sequence shown here is derived from an EMBL/GenBank/DDBJ whole genome shotgun (WGS) entry which is preliminary data.</text>
</comment>
<accession>B6W9Y6</accession>
<dbReference type="InterPro" id="IPR008767">
    <property type="entry name" value="Phage_SPP1_head-tail_adaptor"/>
</dbReference>
<gene>
    <name evidence="1" type="ORF">ANHYDRO_01412</name>
</gene>
<dbReference type="NCBIfam" id="TIGR01563">
    <property type="entry name" value="gp16_SPP1"/>
    <property type="match status" value="1"/>
</dbReference>
<sequence>MYSEIIILLGNKKEVIDKYGDTIQHQEQREVFARMDRIYLNETLQAMSEGFEKQLRFRLSDYYDYNNEEELLYEGKKWKIVNTQRIGNEIELNCVGGLEHGKA</sequence>
<name>B6W9Y6_9FIRM</name>
<dbReference type="eggNOG" id="ENOG5033FQA">
    <property type="taxonomic scope" value="Bacteria"/>
</dbReference>
<dbReference type="Proteomes" id="UP000005451">
    <property type="component" value="Unassembled WGS sequence"/>
</dbReference>
<evidence type="ECO:0000313" key="2">
    <source>
        <dbReference type="Proteomes" id="UP000005451"/>
    </source>
</evidence>
<evidence type="ECO:0000313" key="1">
    <source>
        <dbReference type="EMBL" id="EEB35746.1"/>
    </source>
</evidence>
<dbReference type="EMBL" id="ABXA01000036">
    <property type="protein sequence ID" value="EEB35746.1"/>
    <property type="molecule type" value="Genomic_DNA"/>
</dbReference>
<reference evidence="1 2" key="2">
    <citation type="submission" date="2008-10" db="EMBL/GenBank/DDBJ databases">
        <title>Draft genome sequence of Anaerococcus hydrogenalis (DSM 7454).</title>
        <authorList>
            <person name="Sudarsanam P."/>
            <person name="Ley R."/>
            <person name="Guruge J."/>
            <person name="Turnbaugh P.J."/>
            <person name="Mahowald M."/>
            <person name="Liep D."/>
            <person name="Gordon J."/>
        </authorList>
    </citation>
    <scope>NUCLEOTIDE SEQUENCE [LARGE SCALE GENOMIC DNA]</scope>
    <source>
        <strain evidence="1 2">DSM 7454</strain>
    </source>
</reference>